<dbReference type="RefSeq" id="WP_013028743.1">
    <property type="nucleotide sequence ID" value="NC_013959.1"/>
</dbReference>
<dbReference type="AlphaFoldDB" id="D5CN08"/>
<keyword evidence="2" id="KW-1185">Reference proteome</keyword>
<dbReference type="EMBL" id="CP001965">
    <property type="protein sequence ID" value="ADE10844.1"/>
    <property type="molecule type" value="Genomic_DNA"/>
</dbReference>
<dbReference type="Proteomes" id="UP000001625">
    <property type="component" value="Chromosome"/>
</dbReference>
<name>D5CN08_SIDLE</name>
<organism evidence="1 2">
    <name type="scientific">Sideroxydans lithotrophicus (strain ES-1)</name>
    <dbReference type="NCBI Taxonomy" id="580332"/>
    <lineage>
        <taxon>Bacteria</taxon>
        <taxon>Pseudomonadati</taxon>
        <taxon>Pseudomonadota</taxon>
        <taxon>Betaproteobacteria</taxon>
        <taxon>Nitrosomonadales</taxon>
        <taxon>Gallionellaceae</taxon>
        <taxon>Sideroxydans</taxon>
    </lineage>
</organism>
<gene>
    <name evidence="1" type="ordered locus">Slit_0604</name>
</gene>
<dbReference type="STRING" id="580332.Slit_0604"/>
<protein>
    <submittedName>
        <fullName evidence="1">WbqC-like family protein</fullName>
    </submittedName>
</protein>
<evidence type="ECO:0000313" key="2">
    <source>
        <dbReference type="Proteomes" id="UP000001625"/>
    </source>
</evidence>
<evidence type="ECO:0000313" key="1">
    <source>
        <dbReference type="EMBL" id="ADE10844.1"/>
    </source>
</evidence>
<proteinExistence type="predicted"/>
<reference evidence="1 2" key="1">
    <citation type="submission" date="2010-03" db="EMBL/GenBank/DDBJ databases">
        <title>Complete sequence of Sideroxydans lithotrophicus ES-1.</title>
        <authorList>
            <consortium name="US DOE Joint Genome Institute"/>
            <person name="Lucas S."/>
            <person name="Copeland A."/>
            <person name="Lapidus A."/>
            <person name="Cheng J.-F."/>
            <person name="Bruce D."/>
            <person name="Goodwin L."/>
            <person name="Pitluck S."/>
            <person name="Munk A.C."/>
            <person name="Detter J.C."/>
            <person name="Han C."/>
            <person name="Tapia R."/>
            <person name="Larimer F."/>
            <person name="Land M."/>
            <person name="Hauser L."/>
            <person name="Kyrpides N."/>
            <person name="Ivanova N."/>
            <person name="Emerson D."/>
            <person name="Woyke T."/>
        </authorList>
    </citation>
    <scope>NUCLEOTIDE SEQUENCE [LARGE SCALE GENOMIC DNA]</scope>
    <source>
        <strain evidence="1 2">ES-1</strain>
    </source>
</reference>
<dbReference type="OrthoDB" id="3611744at2"/>
<sequence>MKTIAIMQPYFLPYIGYFQLMAAVDKFVVFDDVHYINRGWVNRNRLLLDGAAHTFTLPLRGASQNRLICEIELVGEPGWRDKLLRTIRQAYAKAPCFAEVFALMERLITFPAVRLDEFLLNSLREVAGYLALEVEIEGTSRIYRNSHLGGQERILDICRQEHADIYINPVGGEDLYDRASFRQQGIQLKFLRSRPVSYAQGKGEFVPWLSILDVLMFNPQPEARQLLAEMDLA</sequence>
<dbReference type="Pfam" id="PF08889">
    <property type="entry name" value="WbqC"/>
    <property type="match status" value="1"/>
</dbReference>
<dbReference type="eggNOG" id="COG4122">
    <property type="taxonomic scope" value="Bacteria"/>
</dbReference>
<dbReference type="KEGG" id="slt:Slit_0604"/>
<dbReference type="HOGENOM" id="CLU_079350_0_0_4"/>
<accession>D5CN08</accession>
<dbReference type="InterPro" id="IPR014985">
    <property type="entry name" value="WbqC"/>
</dbReference>